<proteinExistence type="predicted"/>
<dbReference type="Proteomes" id="UP000814128">
    <property type="component" value="Unassembled WGS sequence"/>
</dbReference>
<dbReference type="EMBL" id="MU273647">
    <property type="protein sequence ID" value="KAI0029959.1"/>
    <property type="molecule type" value="Genomic_DNA"/>
</dbReference>
<comment type="caution">
    <text evidence="1">The sequence shown here is derived from an EMBL/GenBank/DDBJ whole genome shotgun (WGS) entry which is preliminary data.</text>
</comment>
<evidence type="ECO:0000313" key="1">
    <source>
        <dbReference type="EMBL" id="KAI0029959.1"/>
    </source>
</evidence>
<sequence length="521" mass="58070">MNALKSFLQPLGVNTSSIQDTLKLVVIGGTVETARRASVSAWNGFVDCALCSSTFNQGDVTFDWIMHWLSKQPAWGRSREFEITTRAVSRNGLSQATTGDVEEDEVEEEDDDVGRRKRKVAFLPSVDTTHTIYYRGHVLRITRTKGYQDYGHYSSLKISVVARSNDILKKLVLEAKREYEKDTEHRVHIFMADTTYPCWRWNGARQKRPMSSIVLEPSVKDMVLMDCRDFLRSEDWSAIIYSIRFFSGIPFRRGYLLHGVPGSGKTSLIHALAGELNLDIYVVSLSSKGMSDNTLSTLMGCVPARCILLLEDLDAAFTRSVTRDSSSTGAPTAPTKAASEVTDGSTLSLSGLLNSLDGVAAAEGRLLFATTNHIERLDPALSRPGRMDVWVNFTNATRWQAEGIFRNFFPSKPKVPEEPEISDSAQYSGEDKNSTGRKEETVPAPKPKASSHVVPLLEETEIAELAKRFADAIPEGEMSVASLQGYLLKNKTRPRECVDEAVAWVQQERGTREKLKKEKEE</sequence>
<accession>A0ACB8QDQ9</accession>
<organism evidence="1 2">
    <name type="scientific">Vararia minispora EC-137</name>
    <dbReference type="NCBI Taxonomy" id="1314806"/>
    <lineage>
        <taxon>Eukaryota</taxon>
        <taxon>Fungi</taxon>
        <taxon>Dikarya</taxon>
        <taxon>Basidiomycota</taxon>
        <taxon>Agaricomycotina</taxon>
        <taxon>Agaricomycetes</taxon>
        <taxon>Russulales</taxon>
        <taxon>Lachnocladiaceae</taxon>
        <taxon>Vararia</taxon>
    </lineage>
</organism>
<feature type="non-terminal residue" evidence="1">
    <location>
        <position position="521"/>
    </location>
</feature>
<evidence type="ECO:0000313" key="2">
    <source>
        <dbReference type="Proteomes" id="UP000814128"/>
    </source>
</evidence>
<gene>
    <name evidence="1" type="ORF">K488DRAFT_13869</name>
</gene>
<reference evidence="1" key="2">
    <citation type="journal article" date="2022" name="New Phytol.">
        <title>Evolutionary transition to the ectomycorrhizal habit in the genomes of a hyperdiverse lineage of mushroom-forming fungi.</title>
        <authorList>
            <person name="Looney B."/>
            <person name="Miyauchi S."/>
            <person name="Morin E."/>
            <person name="Drula E."/>
            <person name="Courty P.E."/>
            <person name="Kohler A."/>
            <person name="Kuo A."/>
            <person name="LaButti K."/>
            <person name="Pangilinan J."/>
            <person name="Lipzen A."/>
            <person name="Riley R."/>
            <person name="Andreopoulos W."/>
            <person name="He G."/>
            <person name="Johnson J."/>
            <person name="Nolan M."/>
            <person name="Tritt A."/>
            <person name="Barry K.W."/>
            <person name="Grigoriev I.V."/>
            <person name="Nagy L.G."/>
            <person name="Hibbett D."/>
            <person name="Henrissat B."/>
            <person name="Matheny P.B."/>
            <person name="Labbe J."/>
            <person name="Martin F.M."/>
        </authorList>
    </citation>
    <scope>NUCLEOTIDE SEQUENCE</scope>
    <source>
        <strain evidence="1">EC-137</strain>
    </source>
</reference>
<name>A0ACB8QDQ9_9AGAM</name>
<keyword evidence="2" id="KW-1185">Reference proteome</keyword>
<keyword evidence="1" id="KW-0378">Hydrolase</keyword>
<protein>
    <submittedName>
        <fullName evidence="1">P-loop containing nucleoside triphosphate hydrolase protein</fullName>
    </submittedName>
</protein>
<reference evidence="1" key="1">
    <citation type="submission" date="2021-02" db="EMBL/GenBank/DDBJ databases">
        <authorList>
            <consortium name="DOE Joint Genome Institute"/>
            <person name="Ahrendt S."/>
            <person name="Looney B.P."/>
            <person name="Miyauchi S."/>
            <person name="Morin E."/>
            <person name="Drula E."/>
            <person name="Courty P.E."/>
            <person name="Chicoki N."/>
            <person name="Fauchery L."/>
            <person name="Kohler A."/>
            <person name="Kuo A."/>
            <person name="Labutti K."/>
            <person name="Pangilinan J."/>
            <person name="Lipzen A."/>
            <person name="Riley R."/>
            <person name="Andreopoulos W."/>
            <person name="He G."/>
            <person name="Johnson J."/>
            <person name="Barry K.W."/>
            <person name="Grigoriev I.V."/>
            <person name="Nagy L."/>
            <person name="Hibbett D."/>
            <person name="Henrissat B."/>
            <person name="Matheny P.B."/>
            <person name="Labbe J."/>
            <person name="Martin F."/>
        </authorList>
    </citation>
    <scope>NUCLEOTIDE SEQUENCE</scope>
    <source>
        <strain evidence="1">EC-137</strain>
    </source>
</reference>